<dbReference type="PANTHER" id="PTHR21363">
    <property type="entry name" value="PREPHENATE DEHYDROGENASE"/>
    <property type="match status" value="1"/>
</dbReference>
<evidence type="ECO:0000259" key="4">
    <source>
        <dbReference type="PROSITE" id="PS51176"/>
    </source>
</evidence>
<dbReference type="EMBL" id="JBHTON010000007">
    <property type="protein sequence ID" value="MFD1484327.1"/>
    <property type="molecule type" value="Genomic_DNA"/>
</dbReference>
<dbReference type="InterPro" id="IPR046825">
    <property type="entry name" value="PDH_C"/>
</dbReference>
<name>A0ABW4E321_9LACO</name>
<dbReference type="RefSeq" id="WP_164508457.1">
    <property type="nucleotide sequence ID" value="NZ_JBHTON010000007.1"/>
</dbReference>
<sequence length="278" mass="29784">MSRILICGLGMMAGAWVRCLNRAEHTLIGYDVDPVVRQAALAEKWVDSVIATFPEEKVTVDVIVLAMPVDGIITTLHTLQHLHVPATTLVTDIGSVKQPVMAAAEPLIAQGVPFVGGHPMVGSEHNGWQASSLVELSNQPYFTVASAETAPAVARLQALLQAKPKFVAISAAAHDALMAQLSHAPHVVASALVNATRLPPQQLQLAAGGFRDTTRIAMADPLVWAAICTTNKTAIAAQVQMVQTELAQFQALLALDEPQQLAAWFKQAQTRRQELEEC</sequence>
<organism evidence="5 6">
    <name type="scientific">Lacticaseibacillus baoqingensis</name>
    <dbReference type="NCBI Taxonomy" id="2486013"/>
    <lineage>
        <taxon>Bacteria</taxon>
        <taxon>Bacillati</taxon>
        <taxon>Bacillota</taxon>
        <taxon>Bacilli</taxon>
        <taxon>Lactobacillales</taxon>
        <taxon>Lactobacillaceae</taxon>
        <taxon>Lacticaseibacillus</taxon>
    </lineage>
</organism>
<comment type="pathway">
    <text evidence="3">Amino-acid biosynthesis.</text>
</comment>
<comment type="caution">
    <text evidence="5">The sequence shown here is derived from an EMBL/GenBank/DDBJ whole genome shotgun (WGS) entry which is preliminary data.</text>
</comment>
<proteinExistence type="inferred from homology"/>
<accession>A0ABW4E321</accession>
<evidence type="ECO:0000256" key="2">
    <source>
        <dbReference type="ARBA" id="ARBA00023002"/>
    </source>
</evidence>
<keyword evidence="2" id="KW-0560">Oxidoreductase</keyword>
<dbReference type="InterPro" id="IPR046826">
    <property type="entry name" value="PDH_N"/>
</dbReference>
<feature type="domain" description="Prephenate/arogenate dehydrogenase" evidence="4">
    <location>
        <begin position="2"/>
        <end position="278"/>
    </location>
</feature>
<dbReference type="Pfam" id="PF20463">
    <property type="entry name" value="PDH_C"/>
    <property type="match status" value="1"/>
</dbReference>
<evidence type="ECO:0000313" key="6">
    <source>
        <dbReference type="Proteomes" id="UP001597252"/>
    </source>
</evidence>
<reference evidence="6" key="1">
    <citation type="journal article" date="2019" name="Int. J. Syst. Evol. Microbiol.">
        <title>The Global Catalogue of Microorganisms (GCM) 10K type strain sequencing project: providing services to taxonomists for standard genome sequencing and annotation.</title>
        <authorList>
            <consortium name="The Broad Institute Genomics Platform"/>
            <consortium name="The Broad Institute Genome Sequencing Center for Infectious Disease"/>
            <person name="Wu L."/>
            <person name="Ma J."/>
        </authorList>
    </citation>
    <scope>NUCLEOTIDE SEQUENCE [LARGE SCALE GENOMIC DNA]</scope>
    <source>
        <strain evidence="6">CCM 8903</strain>
    </source>
</reference>
<dbReference type="SUPFAM" id="SSF48179">
    <property type="entry name" value="6-phosphogluconate dehydrogenase C-terminal domain-like"/>
    <property type="match status" value="1"/>
</dbReference>
<evidence type="ECO:0000313" key="5">
    <source>
        <dbReference type="EMBL" id="MFD1484327.1"/>
    </source>
</evidence>
<keyword evidence="6" id="KW-1185">Reference proteome</keyword>
<protein>
    <submittedName>
        <fullName evidence="5">Prephenate dehydrogenase</fullName>
    </submittedName>
</protein>
<dbReference type="InterPro" id="IPR050812">
    <property type="entry name" value="Preph/Arog_dehydrog"/>
</dbReference>
<gene>
    <name evidence="5" type="ORF">ACFQ5J_03655</name>
</gene>
<dbReference type="InterPro" id="IPR008927">
    <property type="entry name" value="6-PGluconate_DH-like_C_sf"/>
</dbReference>
<evidence type="ECO:0000256" key="3">
    <source>
        <dbReference type="ARBA" id="ARBA00029440"/>
    </source>
</evidence>
<comment type="similarity">
    <text evidence="1">Belongs to the prephenate/arogenate dehydrogenase family.</text>
</comment>
<dbReference type="Proteomes" id="UP001597252">
    <property type="component" value="Unassembled WGS sequence"/>
</dbReference>
<dbReference type="SUPFAM" id="SSF51735">
    <property type="entry name" value="NAD(P)-binding Rossmann-fold domains"/>
    <property type="match status" value="1"/>
</dbReference>
<dbReference type="PROSITE" id="PS51176">
    <property type="entry name" value="PDH_ADH"/>
    <property type="match status" value="1"/>
</dbReference>
<dbReference type="InterPro" id="IPR036291">
    <property type="entry name" value="NAD(P)-bd_dom_sf"/>
</dbReference>
<dbReference type="Gene3D" id="3.40.50.720">
    <property type="entry name" value="NAD(P)-binding Rossmann-like Domain"/>
    <property type="match status" value="1"/>
</dbReference>
<evidence type="ECO:0000256" key="1">
    <source>
        <dbReference type="ARBA" id="ARBA00007964"/>
    </source>
</evidence>
<dbReference type="PANTHER" id="PTHR21363:SF0">
    <property type="entry name" value="PREPHENATE DEHYDROGENASE [NADP(+)]"/>
    <property type="match status" value="1"/>
</dbReference>
<dbReference type="Pfam" id="PF02153">
    <property type="entry name" value="PDH_N"/>
    <property type="match status" value="1"/>
</dbReference>
<dbReference type="InterPro" id="IPR003099">
    <property type="entry name" value="Prephen_DH"/>
</dbReference>
<dbReference type="Gene3D" id="1.10.3660.10">
    <property type="entry name" value="6-phosphogluconate dehydrogenase C-terminal like domain"/>
    <property type="match status" value="1"/>
</dbReference>